<name>A0ABT0NLD8_9ACTN</name>
<dbReference type="Gene3D" id="3.30.350.10">
    <property type="entry name" value="Subtilisin inhibitor-like"/>
    <property type="match status" value="1"/>
</dbReference>
<evidence type="ECO:0000256" key="7">
    <source>
        <dbReference type="ARBA" id="ARBA00023157"/>
    </source>
</evidence>
<proteinExistence type="inferred from homology"/>
<keyword evidence="5 8" id="KW-0646">Protease inhibitor</keyword>
<feature type="domain" description="Subtilisin inhibitor" evidence="10">
    <location>
        <begin position="37"/>
        <end position="120"/>
    </location>
</feature>
<keyword evidence="4" id="KW-0964">Secreted</keyword>
<keyword evidence="9" id="KW-0732">Signal</keyword>
<feature type="chain" id="PRO_5045091337" evidence="9">
    <location>
        <begin position="29"/>
        <end position="137"/>
    </location>
</feature>
<dbReference type="InterPro" id="IPR023549">
    <property type="entry name" value="Subtilisin_inhibitor"/>
</dbReference>
<evidence type="ECO:0000256" key="9">
    <source>
        <dbReference type="SAM" id="SignalP"/>
    </source>
</evidence>
<evidence type="ECO:0000256" key="4">
    <source>
        <dbReference type="ARBA" id="ARBA00022525"/>
    </source>
</evidence>
<evidence type="ECO:0000259" key="10">
    <source>
        <dbReference type="Pfam" id="PF00720"/>
    </source>
</evidence>
<organism evidence="11 12">
    <name type="scientific">Streptomyces lavenduligriseus</name>
    <dbReference type="NCBI Taxonomy" id="67315"/>
    <lineage>
        <taxon>Bacteria</taxon>
        <taxon>Bacillati</taxon>
        <taxon>Actinomycetota</taxon>
        <taxon>Actinomycetes</taxon>
        <taxon>Kitasatosporales</taxon>
        <taxon>Streptomycetaceae</taxon>
        <taxon>Streptomyces</taxon>
    </lineage>
</organism>
<keyword evidence="7" id="KW-1015">Disulfide bond</keyword>
<dbReference type="PRINTS" id="PR00294">
    <property type="entry name" value="SSBTLNINHBTR"/>
</dbReference>
<sequence length="137" mass="14453">MTHHTRATALAGALLAVAALLTAGPAQAATREARADTWLFLTVTKGSARTGAVRGTLLRCDPPGPHARATEACAELGAAGGDIGRIPAENVFCPMIYAPVTARALGRWNGRTVTFRETYTSACVMKARTRHVFAFDD</sequence>
<evidence type="ECO:0000313" key="12">
    <source>
        <dbReference type="Proteomes" id="UP001202052"/>
    </source>
</evidence>
<comment type="similarity">
    <text evidence="2 8">Belongs to the protease inhibitor I16 (SSI) family.</text>
</comment>
<comment type="subunit">
    <text evidence="3">Homodimer.</text>
</comment>
<comment type="caution">
    <text evidence="11">The sequence shown here is derived from an EMBL/GenBank/DDBJ whole genome shotgun (WGS) entry which is preliminary data.</text>
</comment>
<evidence type="ECO:0000313" key="11">
    <source>
        <dbReference type="EMBL" id="MCL3992274.1"/>
    </source>
</evidence>
<dbReference type="SUPFAM" id="SSF55399">
    <property type="entry name" value="Subtilisin inhibitor"/>
    <property type="match status" value="1"/>
</dbReference>
<evidence type="ECO:0000256" key="5">
    <source>
        <dbReference type="ARBA" id="ARBA00022690"/>
    </source>
</evidence>
<dbReference type="Pfam" id="PF00720">
    <property type="entry name" value="SSI"/>
    <property type="match status" value="1"/>
</dbReference>
<comment type="subcellular location">
    <subcellularLocation>
        <location evidence="1">Secreted</location>
    </subcellularLocation>
</comment>
<dbReference type="Proteomes" id="UP001202052">
    <property type="component" value="Unassembled WGS sequence"/>
</dbReference>
<feature type="signal peptide" evidence="9">
    <location>
        <begin position="1"/>
        <end position="28"/>
    </location>
</feature>
<dbReference type="PROSITE" id="PS51318">
    <property type="entry name" value="TAT"/>
    <property type="match status" value="1"/>
</dbReference>
<evidence type="ECO:0000256" key="2">
    <source>
        <dbReference type="ARBA" id="ARBA00010472"/>
    </source>
</evidence>
<evidence type="ECO:0000256" key="6">
    <source>
        <dbReference type="ARBA" id="ARBA00022900"/>
    </source>
</evidence>
<reference evidence="11 12" key="1">
    <citation type="submission" date="2022-05" db="EMBL/GenBank/DDBJ databases">
        <title>Genome Resource of Streptomyces lavenduligriseus GA1-1, a Strain with Broad-Spectrum Antifungal Activity against Phytopathogenic Fungi.</title>
        <authorList>
            <person name="Qi D."/>
        </authorList>
    </citation>
    <scope>NUCLEOTIDE SEQUENCE [LARGE SCALE GENOMIC DNA]</scope>
    <source>
        <strain evidence="11 12">GA1-1</strain>
    </source>
</reference>
<evidence type="ECO:0000256" key="8">
    <source>
        <dbReference type="RuleBase" id="RU003471"/>
    </source>
</evidence>
<evidence type="ECO:0000256" key="3">
    <source>
        <dbReference type="ARBA" id="ARBA00011738"/>
    </source>
</evidence>
<dbReference type="RefSeq" id="WP_249456863.1">
    <property type="nucleotide sequence ID" value="NZ_JAMCCK010000004.1"/>
</dbReference>
<evidence type="ECO:0000256" key="1">
    <source>
        <dbReference type="ARBA" id="ARBA00004613"/>
    </source>
</evidence>
<dbReference type="GO" id="GO:0030414">
    <property type="term" value="F:peptidase inhibitor activity"/>
    <property type="evidence" value="ECO:0007669"/>
    <property type="project" value="UniProtKB-KW"/>
</dbReference>
<gene>
    <name evidence="11" type="ORF">M4438_01780</name>
</gene>
<keyword evidence="12" id="KW-1185">Reference proteome</keyword>
<dbReference type="InterPro" id="IPR006311">
    <property type="entry name" value="TAT_signal"/>
</dbReference>
<keyword evidence="6 8" id="KW-0722">Serine protease inhibitor</keyword>
<protein>
    <submittedName>
        <fullName evidence="11">Subtilase-type protease inhibitor</fullName>
    </submittedName>
</protein>
<accession>A0ABT0NLD8</accession>
<dbReference type="InterPro" id="IPR036819">
    <property type="entry name" value="Subtilisin_inhibitor-like_sf"/>
</dbReference>
<dbReference type="EMBL" id="JAMCCK010000004">
    <property type="protein sequence ID" value="MCL3992274.1"/>
    <property type="molecule type" value="Genomic_DNA"/>
</dbReference>
<dbReference type="InterPro" id="IPR000691">
    <property type="entry name" value="Prot_inh_I16_SSI"/>
</dbReference>